<evidence type="ECO:0000256" key="3">
    <source>
        <dbReference type="ARBA" id="ARBA00022475"/>
    </source>
</evidence>
<feature type="transmembrane region" description="Helical" evidence="8">
    <location>
        <begin position="297"/>
        <end position="317"/>
    </location>
</feature>
<dbReference type="InterPro" id="IPR020846">
    <property type="entry name" value="MFS_dom"/>
</dbReference>
<evidence type="ECO:0000256" key="7">
    <source>
        <dbReference type="ARBA" id="ARBA00023136"/>
    </source>
</evidence>
<feature type="transmembrane region" description="Helical" evidence="8">
    <location>
        <begin position="361"/>
        <end position="382"/>
    </location>
</feature>
<gene>
    <name evidence="10" type="ORF">phytr_4640</name>
</gene>
<dbReference type="Gene3D" id="1.20.1250.20">
    <property type="entry name" value="MFS general substrate transporter like domains"/>
    <property type="match status" value="2"/>
</dbReference>
<dbReference type="RefSeq" id="WP_106874277.1">
    <property type="nucleotide sequence ID" value="NZ_CP027845.1"/>
</dbReference>
<evidence type="ECO:0000256" key="8">
    <source>
        <dbReference type="SAM" id="Phobius"/>
    </source>
</evidence>
<accession>A0A2P1P821</accession>
<feature type="transmembrane region" description="Helical" evidence="8">
    <location>
        <begin position="44"/>
        <end position="67"/>
    </location>
</feature>
<proteinExistence type="predicted"/>
<dbReference type="SUPFAM" id="SSF103473">
    <property type="entry name" value="MFS general substrate transporter"/>
    <property type="match status" value="1"/>
</dbReference>
<dbReference type="PROSITE" id="PS50850">
    <property type="entry name" value="MFS"/>
    <property type="match status" value="1"/>
</dbReference>
<evidence type="ECO:0000256" key="6">
    <source>
        <dbReference type="ARBA" id="ARBA00022989"/>
    </source>
</evidence>
<evidence type="ECO:0000256" key="5">
    <source>
        <dbReference type="ARBA" id="ARBA00022847"/>
    </source>
</evidence>
<feature type="transmembrane region" description="Helical" evidence="8">
    <location>
        <begin position="268"/>
        <end position="288"/>
    </location>
</feature>
<feature type="transmembrane region" description="Helical" evidence="8">
    <location>
        <begin position="143"/>
        <end position="165"/>
    </location>
</feature>
<dbReference type="InterPro" id="IPR036259">
    <property type="entry name" value="MFS_trans_sf"/>
</dbReference>
<keyword evidence="7 8" id="KW-0472">Membrane</keyword>
<dbReference type="AlphaFoldDB" id="A0A2P1P821"/>
<dbReference type="Proteomes" id="UP000241762">
    <property type="component" value="Chromosome"/>
</dbReference>
<dbReference type="GO" id="GO:0015293">
    <property type="term" value="F:symporter activity"/>
    <property type="evidence" value="ECO:0007669"/>
    <property type="project" value="UniProtKB-KW"/>
</dbReference>
<keyword evidence="2" id="KW-0813">Transport</keyword>
<dbReference type="InterPro" id="IPR051084">
    <property type="entry name" value="H+-coupled_symporters"/>
</dbReference>
<feature type="transmembrane region" description="Helical" evidence="8">
    <location>
        <begin position="177"/>
        <end position="196"/>
    </location>
</feature>
<name>A0A2P1P821_9RICK</name>
<feature type="transmembrane region" description="Helical" evidence="8">
    <location>
        <begin position="329"/>
        <end position="349"/>
    </location>
</feature>
<protein>
    <submittedName>
        <fullName evidence="10">Proline/betaine transporter</fullName>
    </submittedName>
</protein>
<organism evidence="10 11">
    <name type="scientific">Candidatus Phycorickettsia trachydisci</name>
    <dbReference type="NCBI Taxonomy" id="2115978"/>
    <lineage>
        <taxon>Bacteria</taxon>
        <taxon>Pseudomonadati</taxon>
        <taxon>Pseudomonadota</taxon>
        <taxon>Alphaproteobacteria</taxon>
        <taxon>Rickettsiales</taxon>
        <taxon>Rickettsiaceae</taxon>
        <taxon>Candidatus Phycorickettsia</taxon>
    </lineage>
</organism>
<sequence>MKKVIISGMLGNALEWYDYALYAQFAYIIGDTFLGGASDSTKHIITFAIFALGFVIRPLGALIFSFIGDKFGRKVALSLSIMSMAIPTAVIGILPSYQVIGIMAPIILASMRLLQGLSLGGEFSVCISYLVEHAPKSKYRGLIGSIPFVSMCLGILLGSFISYFMKLYIPANILRAWAWRIPFVAGFLIGLVGLYIRKRLTESPLYIKAKSAGRISAIPTKQTLKENWPALLLSSLMYITVTAPFYTLTVYTETFLHKVLHYSTWQTTVIHITGIVTMTVVMPISALITDRIGRKPVLTFSGIMIALCIYPIFLLFGMKDFWSALSAEIIFGILLGSYMGPIPTVLVEIFPTSFRLTGIALSYNIAAAIFGGTAPMVAMMLINATGNVYSMGIYLAFLVTCSIGIMVKYFQETYQKDLSL</sequence>
<feature type="transmembrane region" description="Helical" evidence="8">
    <location>
        <begin position="79"/>
        <end position="107"/>
    </location>
</feature>
<dbReference type="PANTHER" id="PTHR43528">
    <property type="entry name" value="ALPHA-KETOGLUTARATE PERMEASE"/>
    <property type="match status" value="1"/>
</dbReference>
<evidence type="ECO:0000259" key="9">
    <source>
        <dbReference type="PROSITE" id="PS50850"/>
    </source>
</evidence>
<dbReference type="Pfam" id="PF00083">
    <property type="entry name" value="Sugar_tr"/>
    <property type="match status" value="1"/>
</dbReference>
<evidence type="ECO:0000313" key="11">
    <source>
        <dbReference type="Proteomes" id="UP000241762"/>
    </source>
</evidence>
<dbReference type="OrthoDB" id="9783227at2"/>
<feature type="transmembrane region" description="Helical" evidence="8">
    <location>
        <begin position="230"/>
        <end position="248"/>
    </location>
</feature>
<dbReference type="GO" id="GO:0005886">
    <property type="term" value="C:plasma membrane"/>
    <property type="evidence" value="ECO:0007669"/>
    <property type="project" value="UniProtKB-SubCell"/>
</dbReference>
<keyword evidence="4 8" id="KW-0812">Transmembrane</keyword>
<keyword evidence="6 8" id="KW-1133">Transmembrane helix</keyword>
<evidence type="ECO:0000313" key="10">
    <source>
        <dbReference type="EMBL" id="AVP87413.1"/>
    </source>
</evidence>
<keyword evidence="5" id="KW-0769">Symport</keyword>
<dbReference type="KEGG" id="ptc:phytr_4640"/>
<dbReference type="EMBL" id="CP027845">
    <property type="protein sequence ID" value="AVP87413.1"/>
    <property type="molecule type" value="Genomic_DNA"/>
</dbReference>
<keyword evidence="3" id="KW-1003">Cell membrane</keyword>
<evidence type="ECO:0000256" key="4">
    <source>
        <dbReference type="ARBA" id="ARBA00022692"/>
    </source>
</evidence>
<keyword evidence="11" id="KW-1185">Reference proteome</keyword>
<reference evidence="10 11" key="1">
    <citation type="submission" date="2018-03" db="EMBL/GenBank/DDBJ databases">
        <title>A gene transfer event suggests a long-term partnership between eustigmatophyte algae and a novel lineage of endosymbiotic bacteria.</title>
        <authorList>
            <person name="Yurchenko T."/>
            <person name="Sevcikova T."/>
            <person name="Pribyl P."/>
            <person name="El Karkouri K."/>
            <person name="Klimes V."/>
            <person name="Amaral R."/>
            <person name="Zbrankova V."/>
            <person name="Kim E."/>
            <person name="Raoult D."/>
            <person name="Santos L.M.A."/>
            <person name="Elias M."/>
        </authorList>
    </citation>
    <scope>NUCLEOTIDE SEQUENCE [LARGE SCALE GENOMIC DNA]</scope>
    <source>
        <strain evidence="10">CCALA 838</strain>
    </source>
</reference>
<evidence type="ECO:0000256" key="1">
    <source>
        <dbReference type="ARBA" id="ARBA00004651"/>
    </source>
</evidence>
<evidence type="ECO:0000256" key="2">
    <source>
        <dbReference type="ARBA" id="ARBA00022448"/>
    </source>
</evidence>
<dbReference type="InterPro" id="IPR005828">
    <property type="entry name" value="MFS_sugar_transport-like"/>
</dbReference>
<feature type="transmembrane region" description="Helical" evidence="8">
    <location>
        <begin position="388"/>
        <end position="410"/>
    </location>
</feature>
<comment type="subcellular location">
    <subcellularLocation>
        <location evidence="1">Cell membrane</location>
        <topology evidence="1">Multi-pass membrane protein</topology>
    </subcellularLocation>
</comment>
<dbReference type="PANTHER" id="PTHR43528:SF1">
    <property type="entry name" value="ALPHA-KETOGLUTARATE PERMEASE"/>
    <property type="match status" value="1"/>
</dbReference>
<feature type="domain" description="Major facilitator superfamily (MFS) profile" evidence="9">
    <location>
        <begin position="4"/>
        <end position="416"/>
    </location>
</feature>